<dbReference type="SUPFAM" id="SSF56954">
    <property type="entry name" value="Outer membrane efflux proteins (OEP)"/>
    <property type="match status" value="1"/>
</dbReference>
<dbReference type="GO" id="GO:0015562">
    <property type="term" value="F:efflux transmembrane transporter activity"/>
    <property type="evidence" value="ECO:0007669"/>
    <property type="project" value="InterPro"/>
</dbReference>
<comment type="subcellular location">
    <subcellularLocation>
        <location evidence="2">Cell membrane</location>
        <topology evidence="2">Lipid-anchor</topology>
    </subcellularLocation>
</comment>
<feature type="region of interest" description="Disordered" evidence="3">
    <location>
        <begin position="1"/>
        <end position="22"/>
    </location>
</feature>
<keyword evidence="2" id="KW-0449">Lipoprotein</keyword>
<dbReference type="PANTHER" id="PTHR30203">
    <property type="entry name" value="OUTER MEMBRANE CATION EFFLUX PROTEIN"/>
    <property type="match status" value="1"/>
</dbReference>
<evidence type="ECO:0000313" key="4">
    <source>
        <dbReference type="EMBL" id="RKP49780.1"/>
    </source>
</evidence>
<reference evidence="4 5" key="1">
    <citation type="submission" date="2018-10" db="EMBL/GenBank/DDBJ databases">
        <title>Robbsia sp. DHC34, isolated from soil.</title>
        <authorList>
            <person name="Gao Z.-H."/>
            <person name="Qiu L.-H."/>
        </authorList>
    </citation>
    <scope>NUCLEOTIDE SEQUENCE [LARGE SCALE GENOMIC DNA]</scope>
    <source>
        <strain evidence="4 5">DHC34</strain>
    </source>
</reference>
<evidence type="ECO:0000313" key="5">
    <source>
        <dbReference type="Proteomes" id="UP000270342"/>
    </source>
</evidence>
<comment type="similarity">
    <text evidence="1 2">Belongs to the outer membrane factor (OMF) (TC 1.B.17) family.</text>
</comment>
<dbReference type="Proteomes" id="UP000270342">
    <property type="component" value="Unassembled WGS sequence"/>
</dbReference>
<proteinExistence type="inferred from homology"/>
<dbReference type="Pfam" id="PF02321">
    <property type="entry name" value="OEP"/>
    <property type="match status" value="2"/>
</dbReference>
<dbReference type="EMBL" id="RBZU01000010">
    <property type="protein sequence ID" value="RKP49780.1"/>
    <property type="molecule type" value="Genomic_DNA"/>
</dbReference>
<dbReference type="Gene3D" id="1.20.1600.10">
    <property type="entry name" value="Outer membrane efflux proteins (OEP)"/>
    <property type="match status" value="1"/>
</dbReference>
<keyword evidence="2" id="KW-0564">Palmitate</keyword>
<protein>
    <submittedName>
        <fullName evidence="4">Efflux transporter outer membrane subunit</fullName>
    </submittedName>
</protein>
<evidence type="ECO:0000256" key="2">
    <source>
        <dbReference type="RuleBase" id="RU362097"/>
    </source>
</evidence>
<dbReference type="InterPro" id="IPR010131">
    <property type="entry name" value="MdtP/NodT-like"/>
</dbReference>
<dbReference type="NCBIfam" id="TIGR01845">
    <property type="entry name" value="outer_NodT"/>
    <property type="match status" value="1"/>
</dbReference>
<dbReference type="Gene3D" id="2.20.200.10">
    <property type="entry name" value="Outer membrane efflux proteins (OEP)"/>
    <property type="match status" value="1"/>
</dbReference>
<sequence>MHANASGKTGSGQRPGSRGRAARRVSIRAVLAGASMIMSLGACTLGPDYARPKVEVPANFRFADTEMSAVADAAWWEQFNDPVLNDLIATALANNKDVKIAAARVDQYRAQFVQTRSQFFPQVSAGFDAQRQRLDQTQAALLPRGASPVGNAFDATLGVSWEIDLFGRIRRETEAARASVLSSVEGRRATILALVASVASGYVNLRALDAQLEIAKETTASRADSVHVFTLRFNGGEISQMELAQSQSEYEASAATVPQIEAQIAQQEDALSVLLGRNPGPIARGRSIDALNAPVLPAGLPSDLLERRPDVLGAEQDLVAANALIGAARALYFPQISLTGVLGTESAQLSNLFTGPTKFWSLAGSVAQPIFTAGNITGQVRQAEAQQQQALYTYEKTVQTAFQEVDDTLIGVQKSREQLASQSRQVDALTTYAHMARMRYEGGYTSYIEVLDAERSLFSAQLSVAQTHSLVLTSLVTLYKAMGGGWVIEAEAKADAAAQTDAGTALPASAAQGSSSSP</sequence>
<keyword evidence="5" id="KW-1185">Reference proteome</keyword>
<keyword evidence="2" id="KW-0472">Membrane</keyword>
<keyword evidence="2" id="KW-0812">Transmembrane</keyword>
<organism evidence="4 5">
    <name type="scientific">Pararobbsia silviterrae</name>
    <dbReference type="NCBI Taxonomy" id="1792498"/>
    <lineage>
        <taxon>Bacteria</taxon>
        <taxon>Pseudomonadati</taxon>
        <taxon>Pseudomonadota</taxon>
        <taxon>Betaproteobacteria</taxon>
        <taxon>Burkholderiales</taxon>
        <taxon>Burkholderiaceae</taxon>
        <taxon>Pararobbsia</taxon>
    </lineage>
</organism>
<feature type="compositionally biased region" description="Polar residues" evidence="3">
    <location>
        <begin position="1"/>
        <end position="14"/>
    </location>
</feature>
<dbReference type="PANTHER" id="PTHR30203:SF33">
    <property type="entry name" value="BLR4455 PROTEIN"/>
    <property type="match status" value="1"/>
</dbReference>
<comment type="caution">
    <text evidence="4">The sequence shown here is derived from an EMBL/GenBank/DDBJ whole genome shotgun (WGS) entry which is preliminary data.</text>
</comment>
<evidence type="ECO:0000256" key="1">
    <source>
        <dbReference type="ARBA" id="ARBA00007613"/>
    </source>
</evidence>
<accession>A0A494XGJ3</accession>
<dbReference type="GO" id="GO:0005886">
    <property type="term" value="C:plasma membrane"/>
    <property type="evidence" value="ECO:0007669"/>
    <property type="project" value="UniProtKB-SubCell"/>
</dbReference>
<dbReference type="InterPro" id="IPR003423">
    <property type="entry name" value="OMP_efflux"/>
</dbReference>
<evidence type="ECO:0000256" key="3">
    <source>
        <dbReference type="SAM" id="MobiDB-lite"/>
    </source>
</evidence>
<feature type="region of interest" description="Disordered" evidence="3">
    <location>
        <begin position="499"/>
        <end position="518"/>
    </location>
</feature>
<dbReference type="AlphaFoldDB" id="A0A494XGJ3"/>
<name>A0A494XGJ3_9BURK</name>
<dbReference type="OrthoDB" id="9770517at2"/>
<gene>
    <name evidence="4" type="ORF">D7S86_20825</name>
</gene>
<keyword evidence="2" id="KW-1134">Transmembrane beta strand</keyword>